<feature type="domain" description="HotDog ACOT-type" evidence="4">
    <location>
        <begin position="48"/>
        <end position="164"/>
    </location>
</feature>
<dbReference type="Gene3D" id="3.10.129.10">
    <property type="entry name" value="Hotdog Thioesterase"/>
    <property type="match status" value="1"/>
</dbReference>
<dbReference type="AlphaFoldDB" id="A0A7T5R4M9"/>
<dbReference type="EMBL" id="CP066681">
    <property type="protein sequence ID" value="QQG37462.1"/>
    <property type="molecule type" value="Genomic_DNA"/>
</dbReference>
<dbReference type="GO" id="GO:0052816">
    <property type="term" value="F:long-chain fatty acyl-CoA hydrolase activity"/>
    <property type="evidence" value="ECO:0007669"/>
    <property type="project" value="TreeGrafter"/>
</dbReference>
<dbReference type="InterPro" id="IPR006683">
    <property type="entry name" value="Thioestr_dom"/>
</dbReference>
<evidence type="ECO:0000313" key="5">
    <source>
        <dbReference type="EMBL" id="QQG37462.1"/>
    </source>
</evidence>
<dbReference type="CDD" id="cd03442">
    <property type="entry name" value="BFIT_BACH"/>
    <property type="match status" value="1"/>
</dbReference>
<comment type="similarity">
    <text evidence="1">Belongs to the acyl coenzyme A hydrolase family.</text>
</comment>
<sequence length="176" mass="18463">MVTEGLFTFVAIDAQRKPVEILTNNNAQNPVLVPPGAGRKAGAVVSQSLTPLGNAALVLTPDQRNTNALGDIFGGWLLSRMDDAASGFATQIAGGHRVANVALDAMTFHKPVLVGDEVTFYTQLSRLGKTSVSVNIEAWARRSGTGLHEKVTEGLFTYVAVDNALKPVPIGASPAP</sequence>
<evidence type="ECO:0000256" key="2">
    <source>
        <dbReference type="ARBA" id="ARBA00022801"/>
    </source>
</evidence>
<dbReference type="GO" id="GO:0006637">
    <property type="term" value="P:acyl-CoA metabolic process"/>
    <property type="evidence" value="ECO:0007669"/>
    <property type="project" value="TreeGrafter"/>
</dbReference>
<dbReference type="InterPro" id="IPR029069">
    <property type="entry name" value="HotDog_dom_sf"/>
</dbReference>
<dbReference type="GO" id="GO:0009062">
    <property type="term" value="P:fatty acid catabolic process"/>
    <property type="evidence" value="ECO:0007669"/>
    <property type="project" value="TreeGrafter"/>
</dbReference>
<dbReference type="InterPro" id="IPR033120">
    <property type="entry name" value="HOTDOG_ACOT"/>
</dbReference>
<proteinExistence type="inferred from homology"/>
<gene>
    <name evidence="5" type="ORF">HYS17_10560</name>
</gene>
<evidence type="ECO:0000256" key="1">
    <source>
        <dbReference type="ARBA" id="ARBA00010458"/>
    </source>
</evidence>
<keyword evidence="2 3" id="KW-0378">Hydrolase</keyword>
<name>A0A7T5R4M9_9BACT</name>
<evidence type="ECO:0000259" key="4">
    <source>
        <dbReference type="PROSITE" id="PS51770"/>
    </source>
</evidence>
<dbReference type="Proteomes" id="UP000595362">
    <property type="component" value="Chromosome"/>
</dbReference>
<dbReference type="PANTHER" id="PTHR11049">
    <property type="entry name" value="ACYL COENZYME A THIOESTER HYDROLASE"/>
    <property type="match status" value="1"/>
</dbReference>
<accession>A0A7T5R4M9</accession>
<dbReference type="Pfam" id="PF03061">
    <property type="entry name" value="4HBT"/>
    <property type="match status" value="1"/>
</dbReference>
<dbReference type="PROSITE" id="PS51770">
    <property type="entry name" value="HOTDOG_ACOT"/>
    <property type="match status" value="1"/>
</dbReference>
<evidence type="ECO:0000256" key="3">
    <source>
        <dbReference type="PROSITE-ProRule" id="PRU01106"/>
    </source>
</evidence>
<dbReference type="PANTHER" id="PTHR11049:SF5">
    <property type="entry name" value="ACYL-COA THIOESTER HYDROLASE YCIA"/>
    <property type="match status" value="1"/>
</dbReference>
<dbReference type="SUPFAM" id="SSF54637">
    <property type="entry name" value="Thioesterase/thiol ester dehydrase-isomerase"/>
    <property type="match status" value="1"/>
</dbReference>
<protein>
    <submittedName>
        <fullName evidence="5">Acyl-CoA thioesterase</fullName>
    </submittedName>
</protein>
<evidence type="ECO:0000313" key="6">
    <source>
        <dbReference type="Proteomes" id="UP000595362"/>
    </source>
</evidence>
<reference evidence="5 6" key="1">
    <citation type="submission" date="2020-07" db="EMBL/GenBank/DDBJ databases">
        <title>Huge and variable diversity of episymbiotic CPR bacteria and DPANN archaea in groundwater ecosystems.</title>
        <authorList>
            <person name="He C.Y."/>
            <person name="Keren R."/>
            <person name="Whittaker M."/>
            <person name="Farag I.F."/>
            <person name="Doudna J."/>
            <person name="Cate J.H.D."/>
            <person name="Banfield J.F."/>
        </authorList>
    </citation>
    <scope>NUCLEOTIDE SEQUENCE [LARGE SCALE GENOMIC DNA]</scope>
    <source>
        <strain evidence="5">NC_groundwater_70_Ag_B-0.1um_54_66</strain>
    </source>
</reference>
<dbReference type="GO" id="GO:0005829">
    <property type="term" value="C:cytosol"/>
    <property type="evidence" value="ECO:0007669"/>
    <property type="project" value="TreeGrafter"/>
</dbReference>
<dbReference type="InterPro" id="IPR040170">
    <property type="entry name" value="Cytosol_ACT"/>
</dbReference>
<organism evidence="5 6">
    <name type="scientific">Micavibrio aeruginosavorus</name>
    <dbReference type="NCBI Taxonomy" id="349221"/>
    <lineage>
        <taxon>Bacteria</taxon>
        <taxon>Pseudomonadati</taxon>
        <taxon>Bdellovibrionota</taxon>
        <taxon>Bdellovibrionia</taxon>
        <taxon>Bdellovibrionales</taxon>
        <taxon>Pseudobdellovibrionaceae</taxon>
        <taxon>Micavibrio</taxon>
    </lineage>
</organism>